<dbReference type="SUPFAM" id="SSF74653">
    <property type="entry name" value="TolA/TonB C-terminal domain"/>
    <property type="match status" value="1"/>
</dbReference>
<name>A0ABW4QRR3_9BACT</name>
<evidence type="ECO:0000256" key="3">
    <source>
        <dbReference type="ARBA" id="ARBA00022989"/>
    </source>
</evidence>
<gene>
    <name evidence="6" type="ORF">ACFSDX_06740</name>
</gene>
<dbReference type="Proteomes" id="UP001597197">
    <property type="component" value="Unassembled WGS sequence"/>
</dbReference>
<accession>A0ABW4QRR3</accession>
<keyword evidence="4" id="KW-0472">Membrane</keyword>
<reference evidence="7" key="1">
    <citation type="journal article" date="2019" name="Int. J. Syst. Evol. Microbiol.">
        <title>The Global Catalogue of Microorganisms (GCM) 10K type strain sequencing project: providing services to taxonomists for standard genome sequencing and annotation.</title>
        <authorList>
            <consortium name="The Broad Institute Genomics Platform"/>
            <consortium name="The Broad Institute Genome Sequencing Center for Infectious Disease"/>
            <person name="Wu L."/>
            <person name="Ma J."/>
        </authorList>
    </citation>
    <scope>NUCLEOTIDE SEQUENCE [LARGE SCALE GENOMIC DNA]</scope>
    <source>
        <strain evidence="7">CGMCC 1.15795</strain>
    </source>
</reference>
<sequence length="286" mass="31630">MKAYLFFLSRLLAGCATVKDNAALQALADQDQYDRTHNVAAMGSHDAAHQQTLRQLIATGQLRTGTDYLNAAIVLQHADSAQHYLLANKFAKKAVVLSPQNKEAKILVAQSWDRYQRSLGQPQWYGLQHHVINGQEYLQPIDTARVTDAERAALFVSTLPQKLAYFNKLYGKHETSVQKYVLTDAQLNALQEAQPRAELVGTYEDLFHQAKYPAVAAAKHIRGFVLVEATIDAQGHVSRADVVEGLGYGCDEEATRLLKSARYINPTGAPHDVRVQVPFGQPAPRG</sequence>
<feature type="domain" description="TonB C-terminal" evidence="5">
    <location>
        <begin position="197"/>
        <end position="286"/>
    </location>
</feature>
<dbReference type="EMBL" id="JBHUFD010000002">
    <property type="protein sequence ID" value="MFD1872115.1"/>
    <property type="molecule type" value="Genomic_DNA"/>
</dbReference>
<comment type="caution">
    <text evidence="6">The sequence shown here is derived from an EMBL/GenBank/DDBJ whole genome shotgun (WGS) entry which is preliminary data.</text>
</comment>
<protein>
    <submittedName>
        <fullName evidence="6">Energy transducer TonB</fullName>
    </submittedName>
</protein>
<evidence type="ECO:0000256" key="2">
    <source>
        <dbReference type="ARBA" id="ARBA00022692"/>
    </source>
</evidence>
<keyword evidence="7" id="KW-1185">Reference proteome</keyword>
<evidence type="ECO:0000256" key="1">
    <source>
        <dbReference type="ARBA" id="ARBA00004167"/>
    </source>
</evidence>
<keyword evidence="2" id="KW-0812">Transmembrane</keyword>
<dbReference type="RefSeq" id="WP_382312490.1">
    <property type="nucleotide sequence ID" value="NZ_JBHUFD010000002.1"/>
</dbReference>
<evidence type="ECO:0000256" key="4">
    <source>
        <dbReference type="ARBA" id="ARBA00023136"/>
    </source>
</evidence>
<dbReference type="InterPro" id="IPR006260">
    <property type="entry name" value="TonB/TolA_C"/>
</dbReference>
<dbReference type="PROSITE" id="PS52015">
    <property type="entry name" value="TONB_CTD"/>
    <property type="match status" value="1"/>
</dbReference>
<dbReference type="InterPro" id="IPR037682">
    <property type="entry name" value="TonB_C"/>
</dbReference>
<proteinExistence type="predicted"/>
<comment type="subcellular location">
    <subcellularLocation>
        <location evidence="1">Membrane</location>
        <topology evidence="1">Single-pass membrane protein</topology>
    </subcellularLocation>
</comment>
<evidence type="ECO:0000313" key="6">
    <source>
        <dbReference type="EMBL" id="MFD1872115.1"/>
    </source>
</evidence>
<dbReference type="NCBIfam" id="TIGR01352">
    <property type="entry name" value="tonB_Cterm"/>
    <property type="match status" value="1"/>
</dbReference>
<evidence type="ECO:0000259" key="5">
    <source>
        <dbReference type="PROSITE" id="PS52015"/>
    </source>
</evidence>
<organism evidence="6 7">
    <name type="scientific">Hymenobacter bucti</name>
    <dbReference type="NCBI Taxonomy" id="1844114"/>
    <lineage>
        <taxon>Bacteria</taxon>
        <taxon>Pseudomonadati</taxon>
        <taxon>Bacteroidota</taxon>
        <taxon>Cytophagia</taxon>
        <taxon>Cytophagales</taxon>
        <taxon>Hymenobacteraceae</taxon>
        <taxon>Hymenobacter</taxon>
    </lineage>
</organism>
<keyword evidence="3" id="KW-1133">Transmembrane helix</keyword>
<dbReference type="Pfam" id="PF03544">
    <property type="entry name" value="TonB_C"/>
    <property type="match status" value="1"/>
</dbReference>
<dbReference type="Gene3D" id="3.30.1150.10">
    <property type="match status" value="1"/>
</dbReference>
<evidence type="ECO:0000313" key="7">
    <source>
        <dbReference type="Proteomes" id="UP001597197"/>
    </source>
</evidence>